<dbReference type="InterPro" id="IPR009057">
    <property type="entry name" value="Homeodomain-like_sf"/>
</dbReference>
<dbReference type="Proteomes" id="UP000824056">
    <property type="component" value="Unassembled WGS sequence"/>
</dbReference>
<dbReference type="InterPro" id="IPR037923">
    <property type="entry name" value="HTH-like"/>
</dbReference>
<keyword evidence="1" id="KW-0805">Transcription regulation</keyword>
<evidence type="ECO:0000256" key="3">
    <source>
        <dbReference type="ARBA" id="ARBA00023163"/>
    </source>
</evidence>
<dbReference type="SMART" id="SM00342">
    <property type="entry name" value="HTH_ARAC"/>
    <property type="match status" value="1"/>
</dbReference>
<dbReference type="GO" id="GO:0003700">
    <property type="term" value="F:DNA-binding transcription factor activity"/>
    <property type="evidence" value="ECO:0007669"/>
    <property type="project" value="InterPro"/>
</dbReference>
<organism evidence="5 6">
    <name type="scientific">Candidatus Blautia pullicola</name>
    <dbReference type="NCBI Taxonomy" id="2838498"/>
    <lineage>
        <taxon>Bacteria</taxon>
        <taxon>Bacillati</taxon>
        <taxon>Bacillota</taxon>
        <taxon>Clostridia</taxon>
        <taxon>Lachnospirales</taxon>
        <taxon>Lachnospiraceae</taxon>
        <taxon>Blautia</taxon>
    </lineage>
</organism>
<reference evidence="5" key="2">
    <citation type="submission" date="2021-04" db="EMBL/GenBank/DDBJ databases">
        <authorList>
            <person name="Gilroy R."/>
        </authorList>
    </citation>
    <scope>NUCLEOTIDE SEQUENCE</scope>
    <source>
        <strain evidence="5">1068</strain>
    </source>
</reference>
<evidence type="ECO:0000259" key="4">
    <source>
        <dbReference type="PROSITE" id="PS01124"/>
    </source>
</evidence>
<dbReference type="SUPFAM" id="SSF51215">
    <property type="entry name" value="Regulatory protein AraC"/>
    <property type="match status" value="1"/>
</dbReference>
<reference evidence="5" key="1">
    <citation type="journal article" date="2021" name="PeerJ">
        <title>Extensive microbial diversity within the chicken gut microbiome revealed by metagenomics and culture.</title>
        <authorList>
            <person name="Gilroy R."/>
            <person name="Ravi A."/>
            <person name="Getino M."/>
            <person name="Pursley I."/>
            <person name="Horton D.L."/>
            <person name="Alikhan N.F."/>
            <person name="Baker D."/>
            <person name="Gharbi K."/>
            <person name="Hall N."/>
            <person name="Watson M."/>
            <person name="Adriaenssens E.M."/>
            <person name="Foster-Nyarko E."/>
            <person name="Jarju S."/>
            <person name="Secka A."/>
            <person name="Antonio M."/>
            <person name="Oren A."/>
            <person name="Chaudhuri R.R."/>
            <person name="La Ragione R."/>
            <person name="Hildebrand F."/>
            <person name="Pallen M.J."/>
        </authorList>
    </citation>
    <scope>NUCLEOTIDE SEQUENCE</scope>
    <source>
        <strain evidence="5">1068</strain>
    </source>
</reference>
<dbReference type="SUPFAM" id="SSF46689">
    <property type="entry name" value="Homeodomain-like"/>
    <property type="match status" value="2"/>
</dbReference>
<feature type="domain" description="HTH araC/xylS-type" evidence="4">
    <location>
        <begin position="188"/>
        <end position="285"/>
    </location>
</feature>
<dbReference type="PANTHER" id="PTHR43280">
    <property type="entry name" value="ARAC-FAMILY TRANSCRIPTIONAL REGULATOR"/>
    <property type="match status" value="1"/>
</dbReference>
<dbReference type="Gene3D" id="2.60.120.10">
    <property type="entry name" value="Jelly Rolls"/>
    <property type="match status" value="1"/>
</dbReference>
<gene>
    <name evidence="5" type="ORF">H9809_12185</name>
</gene>
<dbReference type="InterPro" id="IPR013096">
    <property type="entry name" value="Cupin_2"/>
</dbReference>
<keyword evidence="3" id="KW-0804">Transcription</keyword>
<dbReference type="EMBL" id="DXBG01000281">
    <property type="protein sequence ID" value="HIZ66634.1"/>
    <property type="molecule type" value="Genomic_DNA"/>
</dbReference>
<dbReference type="Pfam" id="PF12833">
    <property type="entry name" value="HTH_18"/>
    <property type="match status" value="1"/>
</dbReference>
<name>A0A9D2FSP3_9FIRM</name>
<accession>A0A9D2FSP3</accession>
<dbReference type="InterPro" id="IPR020449">
    <property type="entry name" value="Tscrpt_reg_AraC-type_HTH"/>
</dbReference>
<dbReference type="GO" id="GO:0043565">
    <property type="term" value="F:sequence-specific DNA binding"/>
    <property type="evidence" value="ECO:0007669"/>
    <property type="project" value="InterPro"/>
</dbReference>
<protein>
    <submittedName>
        <fullName evidence="5">AraC family transcriptional regulator</fullName>
    </submittedName>
</protein>
<dbReference type="PROSITE" id="PS01124">
    <property type="entry name" value="HTH_ARAC_FAMILY_2"/>
    <property type="match status" value="1"/>
</dbReference>
<dbReference type="Pfam" id="PF07883">
    <property type="entry name" value="Cupin_2"/>
    <property type="match status" value="1"/>
</dbReference>
<evidence type="ECO:0000256" key="2">
    <source>
        <dbReference type="ARBA" id="ARBA00023125"/>
    </source>
</evidence>
<proteinExistence type="predicted"/>
<dbReference type="PANTHER" id="PTHR43280:SF34">
    <property type="entry name" value="ARAC-FAMILY TRANSCRIPTIONAL REGULATOR"/>
    <property type="match status" value="1"/>
</dbReference>
<dbReference type="InterPro" id="IPR014710">
    <property type="entry name" value="RmlC-like_jellyroll"/>
</dbReference>
<evidence type="ECO:0000256" key="1">
    <source>
        <dbReference type="ARBA" id="ARBA00023015"/>
    </source>
</evidence>
<comment type="caution">
    <text evidence="5">The sequence shown here is derived from an EMBL/GenBank/DDBJ whole genome shotgun (WGS) entry which is preliminary data.</text>
</comment>
<dbReference type="PRINTS" id="PR00032">
    <property type="entry name" value="HTHARAC"/>
</dbReference>
<dbReference type="InterPro" id="IPR018060">
    <property type="entry name" value="HTH_AraC"/>
</dbReference>
<keyword evidence="2" id="KW-0238">DNA-binding</keyword>
<dbReference type="Gene3D" id="1.10.10.60">
    <property type="entry name" value="Homeodomain-like"/>
    <property type="match status" value="2"/>
</dbReference>
<evidence type="ECO:0000313" key="5">
    <source>
        <dbReference type="EMBL" id="HIZ66634.1"/>
    </source>
</evidence>
<evidence type="ECO:0000313" key="6">
    <source>
        <dbReference type="Proteomes" id="UP000824056"/>
    </source>
</evidence>
<dbReference type="AlphaFoldDB" id="A0A9D2FSP3"/>
<sequence>MKKNLKTQFLKRQYMLSRDYEIYYYSDSHMEPVDLHEHNYYEFYFFLEGDVSIQIEEKLYGLRLGDVVVIPPGVRHRAVIHNPNLPYSRFVFWISIDYYERLNMMSEDFFYTIRCVREKGRHIFHNEPVGFSSIQSRIFHLIEEIHSDRFGKDSRIFLGICDLFLHLSRMIYEKDNPKTLKEDRDLYQSIIQYIDDQLDQDLSLEHLAGKFFASKYHIAHIFKENTGISIHQYIMKKRLAACRDAILSNISITKAYLMFGFKDYSSFYRAFKKEYGISPKEYRDMKVHITREQ</sequence>